<reference evidence="2" key="1">
    <citation type="journal article" date="2019" name="Int. J. Syst. Evol. Microbiol.">
        <title>The Global Catalogue of Microorganisms (GCM) 10K type strain sequencing project: providing services to taxonomists for standard genome sequencing and annotation.</title>
        <authorList>
            <consortium name="The Broad Institute Genomics Platform"/>
            <consortium name="The Broad Institute Genome Sequencing Center for Infectious Disease"/>
            <person name="Wu L."/>
            <person name="Ma J."/>
        </authorList>
    </citation>
    <scope>NUCLEOTIDE SEQUENCE [LARGE SCALE GENOMIC DNA]</scope>
    <source>
        <strain evidence="2">KCTC 42984</strain>
    </source>
</reference>
<protein>
    <submittedName>
        <fullName evidence="1">Uncharacterized protein</fullName>
    </submittedName>
</protein>
<proteinExistence type="predicted"/>
<accession>A0ABV7IJI1</accession>
<dbReference type="RefSeq" id="WP_379508240.1">
    <property type="nucleotide sequence ID" value="NZ_JBHRTQ010000001.1"/>
</dbReference>
<comment type="caution">
    <text evidence="1">The sequence shown here is derived from an EMBL/GenBank/DDBJ whole genome shotgun (WGS) entry which is preliminary data.</text>
</comment>
<keyword evidence="2" id="KW-1185">Reference proteome</keyword>
<dbReference type="EMBL" id="JBHRTQ010000001">
    <property type="protein sequence ID" value="MFC3172845.1"/>
    <property type="molecule type" value="Genomic_DNA"/>
</dbReference>
<dbReference type="Gene3D" id="1.20.1290.10">
    <property type="entry name" value="AhpD-like"/>
    <property type="match status" value="1"/>
</dbReference>
<dbReference type="Proteomes" id="UP001595604">
    <property type="component" value="Unassembled WGS sequence"/>
</dbReference>
<name>A0ABV7IJI1_9SPHN</name>
<dbReference type="SUPFAM" id="SSF69118">
    <property type="entry name" value="AhpD-like"/>
    <property type="match status" value="1"/>
</dbReference>
<organism evidence="1 2">
    <name type="scientific">Novosphingobium bradum</name>
    <dbReference type="NCBI Taxonomy" id="1737444"/>
    <lineage>
        <taxon>Bacteria</taxon>
        <taxon>Pseudomonadati</taxon>
        <taxon>Pseudomonadota</taxon>
        <taxon>Alphaproteobacteria</taxon>
        <taxon>Sphingomonadales</taxon>
        <taxon>Sphingomonadaceae</taxon>
        <taxon>Novosphingobium</taxon>
    </lineage>
</organism>
<dbReference type="InterPro" id="IPR029032">
    <property type="entry name" value="AhpD-like"/>
</dbReference>
<evidence type="ECO:0000313" key="1">
    <source>
        <dbReference type="EMBL" id="MFC3172845.1"/>
    </source>
</evidence>
<evidence type="ECO:0000313" key="2">
    <source>
        <dbReference type="Proteomes" id="UP001595604"/>
    </source>
</evidence>
<sequence length="141" mass="15577">MPRIEPIPMDRLSEESRAAYEAGAKAGAFTDPIPYQILAYAHHAAPPADGDRHPNYPASLLPGSLLERLHADHHGIDDDFYRRLAAQFTTAEIIELGQICGSTMGMHRFLHTLRFYSDEPPVIPYDPAQVGVTRAQREAAG</sequence>
<gene>
    <name evidence="1" type="ORF">ACFOD9_01120</name>
</gene>